<name>A0ABV0TER0_9TELE</name>
<feature type="compositionally biased region" description="Acidic residues" evidence="1">
    <location>
        <begin position="14"/>
        <end position="31"/>
    </location>
</feature>
<gene>
    <name evidence="2" type="ORF">ILYODFUR_038990</name>
</gene>
<reference evidence="2 3" key="1">
    <citation type="submission" date="2021-06" db="EMBL/GenBank/DDBJ databases">
        <authorList>
            <person name="Palmer J.M."/>
        </authorList>
    </citation>
    <scope>NUCLEOTIDE SEQUENCE [LARGE SCALE GENOMIC DNA]</scope>
    <source>
        <strain evidence="3">if_2019</strain>
        <tissue evidence="2">Muscle</tissue>
    </source>
</reference>
<accession>A0ABV0TER0</accession>
<feature type="region of interest" description="Disordered" evidence="1">
    <location>
        <begin position="1"/>
        <end position="33"/>
    </location>
</feature>
<feature type="non-terminal residue" evidence="2">
    <location>
        <position position="1"/>
    </location>
</feature>
<evidence type="ECO:0000313" key="2">
    <source>
        <dbReference type="EMBL" id="MEQ2231379.1"/>
    </source>
</evidence>
<sequence>LEKGLLPEHSTTELDAENETELNDDLEEAEPNYDTASKFSLKSLDIPMDKNASYVSSTPLQLEPAVKNATATNTSRSDLTEPKK</sequence>
<organism evidence="2 3">
    <name type="scientific">Ilyodon furcidens</name>
    <name type="common">goldbreast splitfin</name>
    <dbReference type="NCBI Taxonomy" id="33524"/>
    <lineage>
        <taxon>Eukaryota</taxon>
        <taxon>Metazoa</taxon>
        <taxon>Chordata</taxon>
        <taxon>Craniata</taxon>
        <taxon>Vertebrata</taxon>
        <taxon>Euteleostomi</taxon>
        <taxon>Actinopterygii</taxon>
        <taxon>Neopterygii</taxon>
        <taxon>Teleostei</taxon>
        <taxon>Neoteleostei</taxon>
        <taxon>Acanthomorphata</taxon>
        <taxon>Ovalentaria</taxon>
        <taxon>Atherinomorphae</taxon>
        <taxon>Cyprinodontiformes</taxon>
        <taxon>Goodeidae</taxon>
        <taxon>Ilyodon</taxon>
    </lineage>
</organism>
<feature type="compositionally biased region" description="Basic and acidic residues" evidence="1">
    <location>
        <begin position="1"/>
        <end position="12"/>
    </location>
</feature>
<comment type="caution">
    <text evidence="2">The sequence shown here is derived from an EMBL/GenBank/DDBJ whole genome shotgun (WGS) entry which is preliminary data.</text>
</comment>
<keyword evidence="3" id="KW-1185">Reference proteome</keyword>
<proteinExistence type="predicted"/>
<evidence type="ECO:0000256" key="1">
    <source>
        <dbReference type="SAM" id="MobiDB-lite"/>
    </source>
</evidence>
<dbReference type="Proteomes" id="UP001482620">
    <property type="component" value="Unassembled WGS sequence"/>
</dbReference>
<evidence type="ECO:0000313" key="3">
    <source>
        <dbReference type="Proteomes" id="UP001482620"/>
    </source>
</evidence>
<feature type="region of interest" description="Disordered" evidence="1">
    <location>
        <begin position="65"/>
        <end position="84"/>
    </location>
</feature>
<protein>
    <submittedName>
        <fullName evidence="2">Uncharacterized protein</fullName>
    </submittedName>
</protein>
<dbReference type="EMBL" id="JAHRIQ010033911">
    <property type="protein sequence ID" value="MEQ2231379.1"/>
    <property type="molecule type" value="Genomic_DNA"/>
</dbReference>